<dbReference type="GO" id="GO:0009103">
    <property type="term" value="P:lipopolysaccharide biosynthetic process"/>
    <property type="evidence" value="ECO:0007669"/>
    <property type="project" value="TreeGrafter"/>
</dbReference>
<sequence length="334" mass="38385">MILIDAVYINDSGGKILLDYLIKELENTDKNVYYLLDERLSHITFNIKSSNTITFLKSGLKNRSVFYKKNKDAFSTVLCFANLPPNIKLSCKVYVYFHQKLFLETPSSYNVKTKALLWLKRKVLIHFKNNTDEWIVQSDTMAKLLSKKIGIDFKKIFIIPFYEVIKEKTIKKEKSTYLYVSNGHEHKNHLKLIDAFCKFYDIHKAGKLILTIDKQFETLYNFIELKKQKGFPIINHGNVKRDDLGKIYSAAEYLVYPSLSESFGLGLLEAIDNNCKIIGADLPYTYAVCNPSLVFDPNEVDSIVSSLSLSLENNVNDSSSKVNNNINKLIELLQ</sequence>
<dbReference type="RefSeq" id="WP_123854204.1">
    <property type="nucleotide sequence ID" value="NZ_CP033912.1"/>
</dbReference>
<name>A0AAD0YC74_9FLAO</name>
<dbReference type="EMBL" id="CP033915">
    <property type="protein sequence ID" value="AZA86700.1"/>
    <property type="molecule type" value="Genomic_DNA"/>
</dbReference>
<evidence type="ECO:0000313" key="5">
    <source>
        <dbReference type="Proteomes" id="UP000274073"/>
    </source>
</evidence>
<dbReference type="SUPFAM" id="SSF53756">
    <property type="entry name" value="UDP-Glycosyltransferase/glycogen phosphorylase"/>
    <property type="match status" value="1"/>
</dbReference>
<evidence type="ECO:0000313" key="6">
    <source>
        <dbReference type="Proteomes" id="UP000281741"/>
    </source>
</evidence>
<keyword evidence="1" id="KW-0808">Transferase</keyword>
<dbReference type="InterPro" id="IPR001296">
    <property type="entry name" value="Glyco_trans_1"/>
</dbReference>
<dbReference type="Gene3D" id="3.40.50.2000">
    <property type="entry name" value="Glycogen Phosphorylase B"/>
    <property type="match status" value="1"/>
</dbReference>
<dbReference type="GO" id="GO:0016757">
    <property type="term" value="F:glycosyltransferase activity"/>
    <property type="evidence" value="ECO:0007669"/>
    <property type="project" value="InterPro"/>
</dbReference>
<keyword evidence="6" id="KW-1185">Reference proteome</keyword>
<accession>A0AAD0YC74</accession>
<dbReference type="EMBL" id="CP033912">
    <property type="protein sequence ID" value="AZA95113.1"/>
    <property type="molecule type" value="Genomic_DNA"/>
</dbReference>
<evidence type="ECO:0000259" key="2">
    <source>
        <dbReference type="Pfam" id="PF00534"/>
    </source>
</evidence>
<evidence type="ECO:0000313" key="3">
    <source>
        <dbReference type="EMBL" id="AZA86700.1"/>
    </source>
</evidence>
<dbReference type="Proteomes" id="UP000274073">
    <property type="component" value="Chromosome"/>
</dbReference>
<proteinExistence type="predicted"/>
<organism evidence="3 5">
    <name type="scientific">Chryseobacterium shandongense</name>
    <dbReference type="NCBI Taxonomy" id="1493872"/>
    <lineage>
        <taxon>Bacteria</taxon>
        <taxon>Pseudomonadati</taxon>
        <taxon>Bacteroidota</taxon>
        <taxon>Flavobacteriia</taxon>
        <taxon>Flavobacteriales</taxon>
        <taxon>Weeksellaceae</taxon>
        <taxon>Chryseobacterium group</taxon>
        <taxon>Chryseobacterium</taxon>
    </lineage>
</organism>
<gene>
    <name evidence="3" type="ORF">EG349_07810</name>
    <name evidence="4" type="ORF">EG353_05830</name>
</gene>
<dbReference type="Pfam" id="PF00534">
    <property type="entry name" value="Glycos_transf_1"/>
    <property type="match status" value="1"/>
</dbReference>
<protein>
    <submittedName>
        <fullName evidence="3">Glycosyltransferase</fullName>
    </submittedName>
</protein>
<feature type="domain" description="Glycosyl transferase family 1" evidence="2">
    <location>
        <begin position="165"/>
        <end position="325"/>
    </location>
</feature>
<dbReference type="PANTHER" id="PTHR46401:SF2">
    <property type="entry name" value="GLYCOSYLTRANSFERASE WBBK-RELATED"/>
    <property type="match status" value="1"/>
</dbReference>
<reference evidence="5 6" key="1">
    <citation type="submission" date="2018-11" db="EMBL/GenBank/DDBJ databases">
        <title>Proposal to divide the Flavobacteriaceae and reorganize its genera based on Amino Acid Identity values calculated from whole genome sequences.</title>
        <authorList>
            <person name="Nicholson A.C."/>
            <person name="Gulvik C.A."/>
            <person name="Whitney A.M."/>
            <person name="Humrighouse B.W."/>
            <person name="Bell M."/>
            <person name="Holmes B."/>
            <person name="Steigerwalt A.G."/>
            <person name="Villarma A."/>
            <person name="Sheth M."/>
            <person name="Batra D."/>
            <person name="Pryor J."/>
            <person name="Bernardet J.-F."/>
            <person name="Hugo C."/>
            <person name="Kampfer P."/>
            <person name="Newman J."/>
            <person name="McQuiston J.R."/>
        </authorList>
    </citation>
    <scope>NUCLEOTIDE SEQUENCE [LARGE SCALE GENOMIC DNA]</scope>
    <source>
        <strain evidence="3 5">G0207</strain>
        <strain evidence="4 6">H5143</strain>
    </source>
</reference>
<evidence type="ECO:0000256" key="1">
    <source>
        <dbReference type="ARBA" id="ARBA00022679"/>
    </source>
</evidence>
<dbReference type="Proteomes" id="UP000281741">
    <property type="component" value="Chromosome"/>
</dbReference>
<dbReference type="PANTHER" id="PTHR46401">
    <property type="entry name" value="GLYCOSYLTRANSFERASE WBBK-RELATED"/>
    <property type="match status" value="1"/>
</dbReference>
<dbReference type="AlphaFoldDB" id="A0AAD0YC74"/>
<evidence type="ECO:0000313" key="4">
    <source>
        <dbReference type="EMBL" id="AZA95113.1"/>
    </source>
</evidence>